<dbReference type="GO" id="GO:0005739">
    <property type="term" value="C:mitochondrion"/>
    <property type="evidence" value="ECO:0007669"/>
    <property type="project" value="GOC"/>
</dbReference>
<dbReference type="AlphaFoldDB" id="A0A9W8DQ65"/>
<sequence>MNRALRLITRKAPITTRFPTTAVLSRYQSTDAGKSLVTESELAQQAPNYPTTWSNNQRPRDVAMSGPRFEQTDLAGQPRPMAAIELINEEPIRFVAGRKAVCDGGDGPLGHPKVYINLDKSNEPQPCEYCGIRFQKDPSAHH</sequence>
<gene>
    <name evidence="2" type="ORF">H4219_001563</name>
</gene>
<evidence type="ECO:0000313" key="2">
    <source>
        <dbReference type="EMBL" id="KAJ1920034.1"/>
    </source>
</evidence>
<name>A0A9W8DQ65_9FUNG</name>
<dbReference type="Proteomes" id="UP001150538">
    <property type="component" value="Unassembled WGS sequence"/>
</dbReference>
<dbReference type="EMBL" id="JANBPU010000018">
    <property type="protein sequence ID" value="KAJ1920034.1"/>
    <property type="molecule type" value="Genomic_DNA"/>
</dbReference>
<dbReference type="PANTHER" id="PTHR13156">
    <property type="entry name" value="NADH-UBIQUINONE OXIDOREDUCTASE 13 KD-A SUBUNIT"/>
    <property type="match status" value="1"/>
</dbReference>
<dbReference type="PANTHER" id="PTHR13156:SF0">
    <property type="entry name" value="NADH DEHYDROGENASE [UBIQUINONE] IRON-SULFUR PROTEIN 6, MITOCHONDRIAL"/>
    <property type="match status" value="1"/>
</dbReference>
<dbReference type="Gene3D" id="2.60.260.40">
    <property type="entry name" value="q5lls5 like domains"/>
    <property type="match status" value="1"/>
</dbReference>
<evidence type="ECO:0000259" key="1">
    <source>
        <dbReference type="Pfam" id="PF10276"/>
    </source>
</evidence>
<feature type="domain" description="Zinc finger CHCC-type" evidence="1">
    <location>
        <begin position="97"/>
        <end position="134"/>
    </location>
</feature>
<dbReference type="Pfam" id="PF10276">
    <property type="entry name" value="zf-CHCC"/>
    <property type="match status" value="1"/>
</dbReference>
<dbReference type="GO" id="GO:0006120">
    <property type="term" value="P:mitochondrial electron transport, NADH to ubiquinone"/>
    <property type="evidence" value="ECO:0007669"/>
    <property type="project" value="TreeGrafter"/>
</dbReference>
<organism evidence="2 3">
    <name type="scientific">Mycoemilia scoparia</name>
    <dbReference type="NCBI Taxonomy" id="417184"/>
    <lineage>
        <taxon>Eukaryota</taxon>
        <taxon>Fungi</taxon>
        <taxon>Fungi incertae sedis</taxon>
        <taxon>Zoopagomycota</taxon>
        <taxon>Kickxellomycotina</taxon>
        <taxon>Kickxellomycetes</taxon>
        <taxon>Kickxellales</taxon>
        <taxon>Kickxellaceae</taxon>
        <taxon>Mycoemilia</taxon>
    </lineage>
</organism>
<comment type="caution">
    <text evidence="2">The sequence shown here is derived from an EMBL/GenBank/DDBJ whole genome shotgun (WGS) entry which is preliminary data.</text>
</comment>
<dbReference type="InterPro" id="IPR019401">
    <property type="entry name" value="Znf_CHCC"/>
</dbReference>
<protein>
    <recommendedName>
        <fullName evidence="1">Zinc finger CHCC-type domain-containing protein</fullName>
    </recommendedName>
</protein>
<evidence type="ECO:0000313" key="3">
    <source>
        <dbReference type="Proteomes" id="UP001150538"/>
    </source>
</evidence>
<keyword evidence="3" id="KW-1185">Reference proteome</keyword>
<reference evidence="2" key="1">
    <citation type="submission" date="2022-07" db="EMBL/GenBank/DDBJ databases">
        <title>Phylogenomic reconstructions and comparative analyses of Kickxellomycotina fungi.</title>
        <authorList>
            <person name="Reynolds N.K."/>
            <person name="Stajich J.E."/>
            <person name="Barry K."/>
            <person name="Grigoriev I.V."/>
            <person name="Crous P."/>
            <person name="Smith M.E."/>
        </authorList>
    </citation>
    <scope>NUCLEOTIDE SEQUENCE</scope>
    <source>
        <strain evidence="2">NBRC 100468</strain>
    </source>
</reference>
<dbReference type="OrthoDB" id="307899at2759"/>
<proteinExistence type="predicted"/>
<accession>A0A9W8DQ65</accession>